<proteinExistence type="inferred from homology"/>
<evidence type="ECO:0000313" key="5">
    <source>
        <dbReference type="EMBL" id="KAF2015618.1"/>
    </source>
</evidence>
<dbReference type="InterPro" id="IPR020904">
    <property type="entry name" value="Sc_DH/Rdtase_CS"/>
</dbReference>
<evidence type="ECO:0000256" key="2">
    <source>
        <dbReference type="ARBA" id="ARBA00022857"/>
    </source>
</evidence>
<dbReference type="Pfam" id="PF00106">
    <property type="entry name" value="adh_short"/>
    <property type="match status" value="1"/>
</dbReference>
<dbReference type="PROSITE" id="PS00061">
    <property type="entry name" value="ADH_SHORT"/>
    <property type="match status" value="1"/>
</dbReference>
<dbReference type="PRINTS" id="PR00081">
    <property type="entry name" value="GDHRDH"/>
</dbReference>
<dbReference type="PANTHER" id="PTHR44229">
    <property type="entry name" value="15-HYDROXYPROSTAGLANDIN DEHYDROGENASE [NAD(+)]"/>
    <property type="match status" value="1"/>
</dbReference>
<accession>A0A6A5XQR6</accession>
<feature type="compositionally biased region" description="Low complexity" evidence="4">
    <location>
        <begin position="1"/>
        <end position="10"/>
    </location>
</feature>
<dbReference type="GO" id="GO:0005737">
    <property type="term" value="C:cytoplasm"/>
    <property type="evidence" value="ECO:0007669"/>
    <property type="project" value="TreeGrafter"/>
</dbReference>
<dbReference type="GeneID" id="54279026"/>
<feature type="region of interest" description="Disordered" evidence="4">
    <location>
        <begin position="1"/>
        <end position="22"/>
    </location>
</feature>
<comment type="similarity">
    <text evidence="1">Belongs to the short-chain dehydrogenases/reductases (SDR) family.</text>
</comment>
<dbReference type="GO" id="GO:0016491">
    <property type="term" value="F:oxidoreductase activity"/>
    <property type="evidence" value="ECO:0007669"/>
    <property type="project" value="UniProtKB-KW"/>
</dbReference>
<dbReference type="SUPFAM" id="SSF51735">
    <property type="entry name" value="NAD(P)-binding Rossmann-fold domains"/>
    <property type="match status" value="1"/>
</dbReference>
<sequence length="342" mass="36760">MTASASDDAAAGGGGGKRQKTAGNFSVRGKRAIVTGAGSGINFSFAALLLSRGCSVLIADIALRPEAKELVEKYSAGGDKKEGEARAVFQETDVTQWTQLERMFEVAQREFGGVDVVCPGAGIYDPHWSNFWHPPGSAKSRDALDGNRYASVDINITHPIRSTQLAISEFLNPSSTSGEGGEEEEKASPQNPKRVVIISSIAGQTSNLNTPIYVATKHAMNGFIRSLAPLEARTGIRVNGVAPGVIKTPLWFEHPEKMGFLDESKDEWATPEEVAEAMLRCVEDEDMAGGTILEVGARQTRKVQQLNDPGPSGPGHTVANLEASYEEVFEWLGEEGWGTRKK</sequence>
<name>A0A6A5XQR6_9PLEO</name>
<feature type="region of interest" description="Disordered" evidence="4">
    <location>
        <begin position="171"/>
        <end position="192"/>
    </location>
</feature>
<evidence type="ECO:0000313" key="6">
    <source>
        <dbReference type="Proteomes" id="UP000799778"/>
    </source>
</evidence>
<dbReference type="RefSeq" id="XP_033383957.1">
    <property type="nucleotide sequence ID" value="XM_033521629.1"/>
</dbReference>
<evidence type="ECO:0000256" key="1">
    <source>
        <dbReference type="ARBA" id="ARBA00006484"/>
    </source>
</evidence>
<dbReference type="PANTHER" id="PTHR44229:SF4">
    <property type="entry name" value="15-HYDROXYPROSTAGLANDIN DEHYDROGENASE [NAD(+)]"/>
    <property type="match status" value="1"/>
</dbReference>
<dbReference type="EMBL" id="ML978069">
    <property type="protein sequence ID" value="KAF2015618.1"/>
    <property type="molecule type" value="Genomic_DNA"/>
</dbReference>
<dbReference type="Gene3D" id="3.40.50.720">
    <property type="entry name" value="NAD(P)-binding Rossmann-like Domain"/>
    <property type="match status" value="1"/>
</dbReference>
<protein>
    <submittedName>
        <fullName evidence="5">NAD(P)-binding protein</fullName>
    </submittedName>
</protein>
<organism evidence="5 6">
    <name type="scientific">Aaosphaeria arxii CBS 175.79</name>
    <dbReference type="NCBI Taxonomy" id="1450172"/>
    <lineage>
        <taxon>Eukaryota</taxon>
        <taxon>Fungi</taxon>
        <taxon>Dikarya</taxon>
        <taxon>Ascomycota</taxon>
        <taxon>Pezizomycotina</taxon>
        <taxon>Dothideomycetes</taxon>
        <taxon>Pleosporomycetidae</taxon>
        <taxon>Pleosporales</taxon>
        <taxon>Pleosporales incertae sedis</taxon>
        <taxon>Aaosphaeria</taxon>
    </lineage>
</organism>
<evidence type="ECO:0000256" key="3">
    <source>
        <dbReference type="ARBA" id="ARBA00023002"/>
    </source>
</evidence>
<keyword evidence="2" id="KW-0521">NADP</keyword>
<keyword evidence="3" id="KW-0560">Oxidoreductase</keyword>
<dbReference type="FunFam" id="3.40.50.720:FF:000643">
    <property type="entry name" value="Short chain dehydrogenase/reductase family oxidoreductase, putative"/>
    <property type="match status" value="1"/>
</dbReference>
<dbReference type="AlphaFoldDB" id="A0A6A5XQR6"/>
<dbReference type="OrthoDB" id="5296at2759"/>
<evidence type="ECO:0000256" key="4">
    <source>
        <dbReference type="SAM" id="MobiDB-lite"/>
    </source>
</evidence>
<keyword evidence="6" id="KW-1185">Reference proteome</keyword>
<reference evidence="5" key="1">
    <citation type="journal article" date="2020" name="Stud. Mycol.">
        <title>101 Dothideomycetes genomes: a test case for predicting lifestyles and emergence of pathogens.</title>
        <authorList>
            <person name="Haridas S."/>
            <person name="Albert R."/>
            <person name="Binder M."/>
            <person name="Bloem J."/>
            <person name="Labutti K."/>
            <person name="Salamov A."/>
            <person name="Andreopoulos B."/>
            <person name="Baker S."/>
            <person name="Barry K."/>
            <person name="Bills G."/>
            <person name="Bluhm B."/>
            <person name="Cannon C."/>
            <person name="Castanera R."/>
            <person name="Culley D."/>
            <person name="Daum C."/>
            <person name="Ezra D."/>
            <person name="Gonzalez J."/>
            <person name="Henrissat B."/>
            <person name="Kuo A."/>
            <person name="Liang C."/>
            <person name="Lipzen A."/>
            <person name="Lutzoni F."/>
            <person name="Magnuson J."/>
            <person name="Mondo S."/>
            <person name="Nolan M."/>
            <person name="Ohm R."/>
            <person name="Pangilinan J."/>
            <person name="Park H.-J."/>
            <person name="Ramirez L."/>
            <person name="Alfaro M."/>
            <person name="Sun H."/>
            <person name="Tritt A."/>
            <person name="Yoshinaga Y."/>
            <person name="Zwiers L.-H."/>
            <person name="Turgeon B."/>
            <person name="Goodwin S."/>
            <person name="Spatafora J."/>
            <person name="Crous P."/>
            <person name="Grigoriev I."/>
        </authorList>
    </citation>
    <scope>NUCLEOTIDE SEQUENCE</scope>
    <source>
        <strain evidence="5">CBS 175.79</strain>
    </source>
</reference>
<dbReference type="Proteomes" id="UP000799778">
    <property type="component" value="Unassembled WGS sequence"/>
</dbReference>
<dbReference type="InterPro" id="IPR036291">
    <property type="entry name" value="NAD(P)-bd_dom_sf"/>
</dbReference>
<dbReference type="InterPro" id="IPR002347">
    <property type="entry name" value="SDR_fam"/>
</dbReference>
<gene>
    <name evidence="5" type="ORF">BU24DRAFT_182053</name>
</gene>